<dbReference type="Gene3D" id="3.40.710.10">
    <property type="entry name" value="DD-peptidase/beta-lactamase superfamily"/>
    <property type="match status" value="1"/>
</dbReference>
<evidence type="ECO:0000313" key="5">
    <source>
        <dbReference type="Proteomes" id="UP001152485"/>
    </source>
</evidence>
<dbReference type="InterPro" id="IPR050491">
    <property type="entry name" value="AmpC-like"/>
</dbReference>
<dbReference type="EMBL" id="CAMAPD010000008">
    <property type="protein sequence ID" value="CAH9059421.1"/>
    <property type="molecule type" value="Genomic_DNA"/>
</dbReference>
<name>A0ABN8ULC1_9GAMM</name>
<keyword evidence="2" id="KW-0597">Phosphoprotein</keyword>
<dbReference type="SUPFAM" id="SSF47336">
    <property type="entry name" value="ACP-like"/>
    <property type="match status" value="1"/>
</dbReference>
<dbReference type="Pfam" id="PF00144">
    <property type="entry name" value="Beta-lactamase"/>
    <property type="match status" value="1"/>
</dbReference>
<dbReference type="PROSITE" id="PS00012">
    <property type="entry name" value="PHOSPHOPANTETHEINE"/>
    <property type="match status" value="1"/>
</dbReference>
<dbReference type="PROSITE" id="PS50075">
    <property type="entry name" value="CARRIER"/>
    <property type="match status" value="1"/>
</dbReference>
<reference evidence="4 5" key="1">
    <citation type="submission" date="2022-07" db="EMBL/GenBank/DDBJ databases">
        <authorList>
            <person name="Criscuolo A."/>
        </authorList>
    </citation>
    <scope>NUCLEOTIDE SEQUENCE [LARGE SCALE GENOMIC DNA]</scope>
    <source>
        <strain evidence="5">CIP 111951</strain>
    </source>
</reference>
<dbReference type="InterPro" id="IPR001466">
    <property type="entry name" value="Beta-lactam-related"/>
</dbReference>
<keyword evidence="1" id="KW-0596">Phosphopantetheine</keyword>
<dbReference type="SUPFAM" id="SSF56601">
    <property type="entry name" value="beta-lactamase/transpeptidase-like"/>
    <property type="match status" value="1"/>
</dbReference>
<dbReference type="PANTHER" id="PTHR46825:SF9">
    <property type="entry name" value="BETA-LACTAMASE-RELATED DOMAIN-CONTAINING PROTEIN"/>
    <property type="match status" value="1"/>
</dbReference>
<dbReference type="Gene3D" id="1.10.1200.10">
    <property type="entry name" value="ACP-like"/>
    <property type="match status" value="1"/>
</dbReference>
<dbReference type="InterPro" id="IPR036736">
    <property type="entry name" value="ACP-like_sf"/>
</dbReference>
<feature type="domain" description="Carrier" evidence="3">
    <location>
        <begin position="1"/>
        <end position="68"/>
    </location>
</feature>
<dbReference type="InterPro" id="IPR012338">
    <property type="entry name" value="Beta-lactam/transpept-like"/>
</dbReference>
<protein>
    <recommendedName>
        <fullName evidence="3">Carrier domain-containing protein</fullName>
    </recommendedName>
</protein>
<evidence type="ECO:0000256" key="1">
    <source>
        <dbReference type="ARBA" id="ARBA00022450"/>
    </source>
</evidence>
<evidence type="ECO:0000256" key="2">
    <source>
        <dbReference type="ARBA" id="ARBA00022553"/>
    </source>
</evidence>
<dbReference type="Pfam" id="PF00550">
    <property type="entry name" value="PP-binding"/>
    <property type="match status" value="1"/>
</dbReference>
<dbReference type="InterPro" id="IPR006162">
    <property type="entry name" value="Ppantetheine_attach_site"/>
</dbReference>
<dbReference type="Proteomes" id="UP001152485">
    <property type="component" value="Unassembled WGS sequence"/>
</dbReference>
<gene>
    <name evidence="4" type="ORF">PSECIP111951_02070</name>
</gene>
<evidence type="ECO:0000313" key="4">
    <source>
        <dbReference type="EMBL" id="CAH9059421.1"/>
    </source>
</evidence>
<evidence type="ECO:0000259" key="3">
    <source>
        <dbReference type="PROSITE" id="PS50075"/>
    </source>
</evidence>
<sequence length="501" mass="56289">MSIWADLLSLKEEDISITANFFALGGHSLSVNKMRHKIKNTLGIEVSVDKLYTSSCIRELSESLEVFSSLDKAGNILSKCTEEKVAHILSEFDALCIKHKIPGAQLAIYNGGEKCFAEYSDDVEINENTLFRVGCNIKIFTMEIVLSLIEQGKVDLHGEVTAYLPFLNNKALESVTVSELLSHTHGLESPLITTDKECFDSVMEMLDSESSSIQKIYDNNEISSYGSLGYLLLGCICETVTGLDWKALFQEYVISRYDIEQGISLNMDNEPLVPLSHRYNPLNGSKEQIANDWKDGTVFPYGQSSSFGCSAKVFLEYIEKTIFEQSREVVTIGDSLRVRGSLERNLYAKGCCLGWFKFGNNTLGHHGDGKGHHSLVHFDYNKQLIMVLHTSISSPASLWFELSELLFGDFDWGDCLDKGDLESYCGTYRNSYVNLDLFYNDNEPYIRIVNDGGEVVSCSKVELVDVDRGIYKSKSVPDVFSFIEDADNKYMRINFSLLKKV</sequence>
<proteinExistence type="predicted"/>
<accession>A0ABN8ULC1</accession>
<comment type="caution">
    <text evidence="4">The sequence shown here is derived from an EMBL/GenBank/DDBJ whole genome shotgun (WGS) entry which is preliminary data.</text>
</comment>
<organism evidence="4 5">
    <name type="scientific">Pseudoalteromonas holothuriae</name>
    <dbReference type="NCBI Taxonomy" id="2963714"/>
    <lineage>
        <taxon>Bacteria</taxon>
        <taxon>Pseudomonadati</taxon>
        <taxon>Pseudomonadota</taxon>
        <taxon>Gammaproteobacteria</taxon>
        <taxon>Alteromonadales</taxon>
        <taxon>Pseudoalteromonadaceae</taxon>
        <taxon>Pseudoalteromonas</taxon>
    </lineage>
</organism>
<dbReference type="InterPro" id="IPR009081">
    <property type="entry name" value="PP-bd_ACP"/>
</dbReference>
<dbReference type="PANTHER" id="PTHR46825">
    <property type="entry name" value="D-ALANYL-D-ALANINE-CARBOXYPEPTIDASE/ENDOPEPTIDASE AMPH"/>
    <property type="match status" value="1"/>
</dbReference>